<feature type="compositionally biased region" description="Basic and acidic residues" evidence="1">
    <location>
        <begin position="51"/>
        <end position="62"/>
    </location>
</feature>
<sequence length="62" mass="7449">MRKYTLQALSLTINAHYPRARVARERGIEFIYKDENTRRQGDEFASIKIPHFREREKETPIT</sequence>
<name>A0AAW2F7A8_9HYME</name>
<protein>
    <submittedName>
        <fullName evidence="2">Uncharacterized protein</fullName>
    </submittedName>
</protein>
<dbReference type="EMBL" id="JADYXP020000014">
    <property type="protein sequence ID" value="KAL0110062.1"/>
    <property type="molecule type" value="Genomic_DNA"/>
</dbReference>
<comment type="caution">
    <text evidence="2">The sequence shown here is derived from an EMBL/GenBank/DDBJ whole genome shotgun (WGS) entry which is preliminary data.</text>
</comment>
<dbReference type="Proteomes" id="UP001430953">
    <property type="component" value="Unassembled WGS sequence"/>
</dbReference>
<evidence type="ECO:0000313" key="3">
    <source>
        <dbReference type="Proteomes" id="UP001430953"/>
    </source>
</evidence>
<evidence type="ECO:0000256" key="1">
    <source>
        <dbReference type="SAM" id="MobiDB-lite"/>
    </source>
</evidence>
<proteinExistence type="predicted"/>
<dbReference type="AlphaFoldDB" id="A0AAW2F7A8"/>
<evidence type="ECO:0000313" key="2">
    <source>
        <dbReference type="EMBL" id="KAL0110062.1"/>
    </source>
</evidence>
<accession>A0AAW2F7A8</accession>
<keyword evidence="3" id="KW-1185">Reference proteome</keyword>
<reference evidence="2 3" key="1">
    <citation type="submission" date="2023-03" db="EMBL/GenBank/DDBJ databases">
        <title>High recombination rates correlate with genetic variation in Cardiocondyla obscurior ants.</title>
        <authorList>
            <person name="Errbii M."/>
        </authorList>
    </citation>
    <scope>NUCLEOTIDE SEQUENCE [LARGE SCALE GENOMIC DNA]</scope>
    <source>
        <strain evidence="2">Alpha-2009</strain>
        <tissue evidence="2">Whole body</tissue>
    </source>
</reference>
<organism evidence="2 3">
    <name type="scientific">Cardiocondyla obscurior</name>
    <dbReference type="NCBI Taxonomy" id="286306"/>
    <lineage>
        <taxon>Eukaryota</taxon>
        <taxon>Metazoa</taxon>
        <taxon>Ecdysozoa</taxon>
        <taxon>Arthropoda</taxon>
        <taxon>Hexapoda</taxon>
        <taxon>Insecta</taxon>
        <taxon>Pterygota</taxon>
        <taxon>Neoptera</taxon>
        <taxon>Endopterygota</taxon>
        <taxon>Hymenoptera</taxon>
        <taxon>Apocrita</taxon>
        <taxon>Aculeata</taxon>
        <taxon>Formicoidea</taxon>
        <taxon>Formicidae</taxon>
        <taxon>Myrmicinae</taxon>
        <taxon>Cardiocondyla</taxon>
    </lineage>
</organism>
<gene>
    <name evidence="2" type="ORF">PUN28_013595</name>
</gene>
<feature type="region of interest" description="Disordered" evidence="1">
    <location>
        <begin position="43"/>
        <end position="62"/>
    </location>
</feature>